<protein>
    <submittedName>
        <fullName evidence="2">Nucleotidyltransferase domain-containing protein</fullName>
    </submittedName>
</protein>
<dbReference type="Proteomes" id="UP001446205">
    <property type="component" value="Unassembled WGS sequence"/>
</dbReference>
<feature type="domain" description="Polymerase beta nucleotidyltransferase" evidence="1">
    <location>
        <begin position="23"/>
        <end position="107"/>
    </location>
</feature>
<proteinExistence type="predicted"/>
<dbReference type="RefSeq" id="WP_341369722.1">
    <property type="nucleotide sequence ID" value="NZ_JBBPCO010000002.1"/>
</dbReference>
<dbReference type="Gene3D" id="3.30.460.10">
    <property type="entry name" value="Beta Polymerase, domain 2"/>
    <property type="match status" value="1"/>
</dbReference>
<organism evidence="2 3">
    <name type="scientific">Thermithiobacillus plumbiphilus</name>
    <dbReference type="NCBI Taxonomy" id="1729899"/>
    <lineage>
        <taxon>Bacteria</taxon>
        <taxon>Pseudomonadati</taxon>
        <taxon>Pseudomonadota</taxon>
        <taxon>Acidithiobacillia</taxon>
        <taxon>Acidithiobacillales</taxon>
        <taxon>Thermithiobacillaceae</taxon>
        <taxon>Thermithiobacillus</taxon>
    </lineage>
</organism>
<evidence type="ECO:0000313" key="3">
    <source>
        <dbReference type="Proteomes" id="UP001446205"/>
    </source>
</evidence>
<keyword evidence="3" id="KW-1185">Reference proteome</keyword>
<dbReference type="InterPro" id="IPR043519">
    <property type="entry name" value="NT_sf"/>
</dbReference>
<dbReference type="CDD" id="cd05403">
    <property type="entry name" value="NT_KNTase_like"/>
    <property type="match status" value="1"/>
</dbReference>
<dbReference type="InterPro" id="IPR052930">
    <property type="entry name" value="TA_antitoxin_MntA"/>
</dbReference>
<dbReference type="InterPro" id="IPR041633">
    <property type="entry name" value="Polbeta"/>
</dbReference>
<accession>A0ABU9D535</accession>
<evidence type="ECO:0000313" key="2">
    <source>
        <dbReference type="EMBL" id="MEK8088656.1"/>
    </source>
</evidence>
<dbReference type="PANTHER" id="PTHR43852:SF3">
    <property type="entry name" value="NUCLEOTIDYLTRANSFERASE"/>
    <property type="match status" value="1"/>
</dbReference>
<sequence>MRAGQINGSKQDLSLEQNVLAAIRIQPEIGLVILFGSLARGQAHAQSDLDLAVDAGRPLTASEKMDLINELAVRTGRPIDLVDLRAIGEPLLGQILRHGKRLLGSDTQYANLIRRHLFDQADYLPYRDRILAERRRAWIGK</sequence>
<dbReference type="Pfam" id="PF18765">
    <property type="entry name" value="Polbeta"/>
    <property type="match status" value="1"/>
</dbReference>
<dbReference type="PANTHER" id="PTHR43852">
    <property type="entry name" value="NUCLEOTIDYLTRANSFERASE"/>
    <property type="match status" value="1"/>
</dbReference>
<dbReference type="SUPFAM" id="SSF81301">
    <property type="entry name" value="Nucleotidyltransferase"/>
    <property type="match status" value="1"/>
</dbReference>
<reference evidence="2 3" key="1">
    <citation type="submission" date="2024-04" db="EMBL/GenBank/DDBJ databases">
        <authorList>
            <person name="Abashina T."/>
            <person name="Shaikin A."/>
        </authorList>
    </citation>
    <scope>NUCLEOTIDE SEQUENCE [LARGE SCALE GENOMIC DNA]</scope>
    <source>
        <strain evidence="2 3">AAFK</strain>
    </source>
</reference>
<dbReference type="EMBL" id="JBBPCO010000002">
    <property type="protein sequence ID" value="MEK8088656.1"/>
    <property type="molecule type" value="Genomic_DNA"/>
</dbReference>
<name>A0ABU9D535_9PROT</name>
<comment type="caution">
    <text evidence="2">The sequence shown here is derived from an EMBL/GenBank/DDBJ whole genome shotgun (WGS) entry which is preliminary data.</text>
</comment>
<gene>
    <name evidence="2" type="ORF">WOB96_02650</name>
</gene>
<dbReference type="NCBIfam" id="NF047752">
    <property type="entry name" value="MntA_antitoxin"/>
    <property type="match status" value="1"/>
</dbReference>
<evidence type="ECO:0000259" key="1">
    <source>
        <dbReference type="Pfam" id="PF18765"/>
    </source>
</evidence>